<protein>
    <submittedName>
        <fullName evidence="2">Uncharacterized protein</fullName>
    </submittedName>
</protein>
<feature type="region of interest" description="Disordered" evidence="1">
    <location>
        <begin position="74"/>
        <end position="105"/>
    </location>
</feature>
<proteinExistence type="predicted"/>
<keyword evidence="3" id="KW-1185">Reference proteome</keyword>
<name>A0A6A6CZU6_ZASCE</name>
<sequence>MTTRMQPMPWAPMCRVLTADVVDQASRHIDNLCNLSEEHLVLLWQQMPTSPIADLVDDPATTAASVDANVHHAQMSGGLGRGTQDRREEHGAAVGGDPLTVHVDA</sequence>
<dbReference type="Proteomes" id="UP000799537">
    <property type="component" value="Unassembled WGS sequence"/>
</dbReference>
<accession>A0A6A6CZU6</accession>
<evidence type="ECO:0000313" key="2">
    <source>
        <dbReference type="EMBL" id="KAF2172283.1"/>
    </source>
</evidence>
<gene>
    <name evidence="2" type="ORF">M409DRAFT_50003</name>
</gene>
<evidence type="ECO:0000313" key="3">
    <source>
        <dbReference type="Proteomes" id="UP000799537"/>
    </source>
</evidence>
<organism evidence="2 3">
    <name type="scientific">Zasmidium cellare ATCC 36951</name>
    <dbReference type="NCBI Taxonomy" id="1080233"/>
    <lineage>
        <taxon>Eukaryota</taxon>
        <taxon>Fungi</taxon>
        <taxon>Dikarya</taxon>
        <taxon>Ascomycota</taxon>
        <taxon>Pezizomycotina</taxon>
        <taxon>Dothideomycetes</taxon>
        <taxon>Dothideomycetidae</taxon>
        <taxon>Mycosphaerellales</taxon>
        <taxon>Mycosphaerellaceae</taxon>
        <taxon>Zasmidium</taxon>
    </lineage>
</organism>
<dbReference type="AlphaFoldDB" id="A0A6A6CZU6"/>
<reference evidence="2" key="1">
    <citation type="journal article" date="2020" name="Stud. Mycol.">
        <title>101 Dothideomycetes genomes: a test case for predicting lifestyles and emergence of pathogens.</title>
        <authorList>
            <person name="Haridas S."/>
            <person name="Albert R."/>
            <person name="Binder M."/>
            <person name="Bloem J."/>
            <person name="Labutti K."/>
            <person name="Salamov A."/>
            <person name="Andreopoulos B."/>
            <person name="Baker S."/>
            <person name="Barry K."/>
            <person name="Bills G."/>
            <person name="Bluhm B."/>
            <person name="Cannon C."/>
            <person name="Castanera R."/>
            <person name="Culley D."/>
            <person name="Daum C."/>
            <person name="Ezra D."/>
            <person name="Gonzalez J."/>
            <person name="Henrissat B."/>
            <person name="Kuo A."/>
            <person name="Liang C."/>
            <person name="Lipzen A."/>
            <person name="Lutzoni F."/>
            <person name="Magnuson J."/>
            <person name="Mondo S."/>
            <person name="Nolan M."/>
            <person name="Ohm R."/>
            <person name="Pangilinan J."/>
            <person name="Park H.-J."/>
            <person name="Ramirez L."/>
            <person name="Alfaro M."/>
            <person name="Sun H."/>
            <person name="Tritt A."/>
            <person name="Yoshinaga Y."/>
            <person name="Zwiers L.-H."/>
            <person name="Turgeon B."/>
            <person name="Goodwin S."/>
            <person name="Spatafora J."/>
            <person name="Crous P."/>
            <person name="Grigoriev I."/>
        </authorList>
    </citation>
    <scope>NUCLEOTIDE SEQUENCE</scope>
    <source>
        <strain evidence="2">ATCC 36951</strain>
    </source>
</reference>
<dbReference type="EMBL" id="ML993581">
    <property type="protein sequence ID" value="KAF2172283.1"/>
    <property type="molecule type" value="Genomic_DNA"/>
</dbReference>
<evidence type="ECO:0000256" key="1">
    <source>
        <dbReference type="SAM" id="MobiDB-lite"/>
    </source>
</evidence>
<dbReference type="GeneID" id="54564690"/>
<dbReference type="RefSeq" id="XP_033673172.1">
    <property type="nucleotide sequence ID" value="XM_033811418.1"/>
</dbReference>